<organism evidence="3 4">
    <name type="scientific">Desmophyllum pertusum</name>
    <dbReference type="NCBI Taxonomy" id="174260"/>
    <lineage>
        <taxon>Eukaryota</taxon>
        <taxon>Metazoa</taxon>
        <taxon>Cnidaria</taxon>
        <taxon>Anthozoa</taxon>
        <taxon>Hexacorallia</taxon>
        <taxon>Scleractinia</taxon>
        <taxon>Caryophylliina</taxon>
        <taxon>Caryophylliidae</taxon>
        <taxon>Desmophyllum</taxon>
    </lineage>
</organism>
<reference evidence="3" key="1">
    <citation type="submission" date="2023-01" db="EMBL/GenBank/DDBJ databases">
        <title>Genome assembly of the deep-sea coral Lophelia pertusa.</title>
        <authorList>
            <person name="Herrera S."/>
            <person name="Cordes E."/>
        </authorList>
    </citation>
    <scope>NUCLEOTIDE SEQUENCE</scope>
    <source>
        <strain evidence="3">USNM1676648</strain>
        <tissue evidence="3">Polyp</tissue>
    </source>
</reference>
<sequence length="285" mass="31729">MSLDNDNVDVELFMNMAFPIPIGSSINSRRMIMPSAPLFQDPSAWELVPCTSVCEKKGCRCSNIINLPANKTVQLVMMSDIFGGLQQGTDFGSKGKAHHPMHLHGFSYRVLKIGFPVVDNITGKILGGNEDIACNWREDKTCSHPYWVSGSAPGLNFDNPPLKDTVVVPAMGNGVNFNVSYEDHPTVPRGFPTCRPFDIGHDEFRKNLEGSSKKRLENCGKKVSADEKQENEESWFYLIPAITGIFSAVGVCLQIVLIVLFLILHKRCLYAVDEKKVEMIEMTKM</sequence>
<keyword evidence="1" id="KW-1133">Transmembrane helix</keyword>
<dbReference type="InterPro" id="IPR011706">
    <property type="entry name" value="Cu-oxidase_C"/>
</dbReference>
<dbReference type="EMBL" id="MU827797">
    <property type="protein sequence ID" value="KAJ7328200.1"/>
    <property type="molecule type" value="Genomic_DNA"/>
</dbReference>
<comment type="caution">
    <text evidence="3">The sequence shown here is derived from an EMBL/GenBank/DDBJ whole genome shotgun (WGS) entry which is preliminary data.</text>
</comment>
<dbReference type="GO" id="GO:0016491">
    <property type="term" value="F:oxidoreductase activity"/>
    <property type="evidence" value="ECO:0007669"/>
    <property type="project" value="InterPro"/>
</dbReference>
<dbReference type="Pfam" id="PF07731">
    <property type="entry name" value="Cu-oxidase_2"/>
    <property type="match status" value="1"/>
</dbReference>
<evidence type="ECO:0000259" key="2">
    <source>
        <dbReference type="Pfam" id="PF07731"/>
    </source>
</evidence>
<feature type="domain" description="Plastocyanin-like" evidence="2">
    <location>
        <begin position="56"/>
        <end position="173"/>
    </location>
</feature>
<dbReference type="Gene3D" id="2.60.40.420">
    <property type="entry name" value="Cupredoxins - blue copper proteins"/>
    <property type="match status" value="1"/>
</dbReference>
<name>A0A9W9YA23_9CNID</name>
<gene>
    <name evidence="3" type="ORF">OS493_025077</name>
</gene>
<accession>A0A9W9YA23</accession>
<feature type="transmembrane region" description="Helical" evidence="1">
    <location>
        <begin position="235"/>
        <end position="264"/>
    </location>
</feature>
<evidence type="ECO:0000256" key="1">
    <source>
        <dbReference type="SAM" id="Phobius"/>
    </source>
</evidence>
<protein>
    <recommendedName>
        <fullName evidence="2">Plastocyanin-like domain-containing protein</fullName>
    </recommendedName>
</protein>
<evidence type="ECO:0000313" key="3">
    <source>
        <dbReference type="EMBL" id="KAJ7328200.1"/>
    </source>
</evidence>
<dbReference type="AlphaFoldDB" id="A0A9W9YA23"/>
<keyword evidence="4" id="KW-1185">Reference proteome</keyword>
<dbReference type="OrthoDB" id="2121828at2759"/>
<dbReference type="Proteomes" id="UP001163046">
    <property type="component" value="Unassembled WGS sequence"/>
</dbReference>
<dbReference type="GO" id="GO:0005507">
    <property type="term" value="F:copper ion binding"/>
    <property type="evidence" value="ECO:0007669"/>
    <property type="project" value="InterPro"/>
</dbReference>
<keyword evidence="1" id="KW-0472">Membrane</keyword>
<dbReference type="SUPFAM" id="SSF49503">
    <property type="entry name" value="Cupredoxins"/>
    <property type="match status" value="1"/>
</dbReference>
<evidence type="ECO:0000313" key="4">
    <source>
        <dbReference type="Proteomes" id="UP001163046"/>
    </source>
</evidence>
<keyword evidence="1" id="KW-0812">Transmembrane</keyword>
<proteinExistence type="predicted"/>
<dbReference type="InterPro" id="IPR008972">
    <property type="entry name" value="Cupredoxin"/>
</dbReference>